<sequence>MKVTIKYGKGYDDSWVVFEGSTPEIRAEVIDYFGMDPDTQLGLSLSSIVVNATQIAHGKALIATSLGATVVSETTNEPAKPPTDDPWAAASAAQSSGPWPGGVSDAGAKKEDPNAYILGEIEKQTTVDGLKKLWAANQSFFADAGVMAAWKAKGKALQAAAA</sequence>
<proteinExistence type="predicted"/>
<keyword evidence="3" id="KW-1185">Reference proteome</keyword>
<evidence type="ECO:0000313" key="3">
    <source>
        <dbReference type="Proteomes" id="UP000229313"/>
    </source>
</evidence>
<feature type="region of interest" description="Disordered" evidence="1">
    <location>
        <begin position="73"/>
        <end position="106"/>
    </location>
</feature>
<dbReference type="EMBL" id="MF766045">
    <property type="protein sequence ID" value="ATI18733.1"/>
    <property type="molecule type" value="Genomic_DNA"/>
</dbReference>
<evidence type="ECO:0000256" key="1">
    <source>
        <dbReference type="SAM" id="MobiDB-lite"/>
    </source>
</evidence>
<evidence type="ECO:0000313" key="2">
    <source>
        <dbReference type="EMBL" id="ATI18733.1"/>
    </source>
</evidence>
<accession>A0A291LI40</accession>
<organism evidence="2 3">
    <name type="scientific">Streptomyces phage Daudau</name>
    <dbReference type="NCBI Taxonomy" id="2041206"/>
    <lineage>
        <taxon>Viruses</taxon>
        <taxon>Duplodnaviria</taxon>
        <taxon>Heunggongvirae</taxon>
        <taxon>Uroviricota</taxon>
        <taxon>Caudoviricetes</taxon>
        <taxon>Arquatrovirinae</taxon>
        <taxon>Caelumvirus</taxon>
        <taxon>Caelumvirus daudau</taxon>
    </lineage>
</organism>
<dbReference type="Proteomes" id="UP000229313">
    <property type="component" value="Segment"/>
</dbReference>
<gene>
    <name evidence="2" type="ORF">SEA_DAUDAU_32</name>
</gene>
<reference evidence="3" key="1">
    <citation type="submission" date="2017-08" db="EMBL/GenBank/DDBJ databases">
        <authorList>
            <person name="de Groot N.N."/>
        </authorList>
    </citation>
    <scope>NUCLEOTIDE SEQUENCE [LARGE SCALE GENOMIC DNA]</scope>
</reference>
<protein>
    <submittedName>
        <fullName evidence="2">Uncharacterized protein</fullName>
    </submittedName>
</protein>
<name>A0A291LI40_9CAUD</name>